<gene>
    <name evidence="2" type="ORF">KK083_07420</name>
</gene>
<reference evidence="2 3" key="1">
    <citation type="submission" date="2021-05" db="EMBL/GenBank/DDBJ databases">
        <title>A Polyphasic approach of four new species of the genus Ohtaekwangia: Ohtaekwangia histidinii sp. nov., Ohtaekwangia cretensis sp. nov., Ohtaekwangia indiensis sp. nov., Ohtaekwangia reichenbachii sp. nov. from diverse environment.</title>
        <authorList>
            <person name="Octaviana S."/>
        </authorList>
    </citation>
    <scope>NUCLEOTIDE SEQUENCE [LARGE SCALE GENOMIC DNA]</scope>
    <source>
        <strain evidence="2 3">PWU4</strain>
    </source>
</reference>
<name>A0AAP2GNN5_9BACT</name>
<dbReference type="EMBL" id="JAHESF010000005">
    <property type="protein sequence ID" value="MBT1696697.1"/>
    <property type="molecule type" value="Genomic_DNA"/>
</dbReference>
<dbReference type="RefSeq" id="WP_254162058.1">
    <property type="nucleotide sequence ID" value="NZ_JAHESF010000005.1"/>
</dbReference>
<proteinExistence type="predicted"/>
<dbReference type="PROSITE" id="PS51819">
    <property type="entry name" value="VOC"/>
    <property type="match status" value="1"/>
</dbReference>
<dbReference type="Pfam" id="PF00903">
    <property type="entry name" value="Glyoxalase"/>
    <property type="match status" value="1"/>
</dbReference>
<evidence type="ECO:0000259" key="1">
    <source>
        <dbReference type="PROSITE" id="PS51819"/>
    </source>
</evidence>
<dbReference type="PANTHER" id="PTHR36503:SF1">
    <property type="entry name" value="BLR2520 PROTEIN"/>
    <property type="match status" value="1"/>
</dbReference>
<dbReference type="Gene3D" id="3.10.180.10">
    <property type="entry name" value="2,3-Dihydroxybiphenyl 1,2-Dioxygenase, domain 1"/>
    <property type="match status" value="1"/>
</dbReference>
<dbReference type="AlphaFoldDB" id="A0AAP2GNN5"/>
<comment type="caution">
    <text evidence="2">The sequence shown here is derived from an EMBL/GenBank/DDBJ whole genome shotgun (WGS) entry which is preliminary data.</text>
</comment>
<dbReference type="InterPro" id="IPR004360">
    <property type="entry name" value="Glyas_Fos-R_dOase_dom"/>
</dbReference>
<evidence type="ECO:0000313" key="2">
    <source>
        <dbReference type="EMBL" id="MBT1696697.1"/>
    </source>
</evidence>
<sequence length="138" mass="15301">MKPKITVITLGVNDLRKSFAFYKEGMGFPSKDGIQGDGDLQIAFFQLEGTWLSLFEKEKLAKDGNTKNDGTGFPGFSLGHMVKTPQEVDQIIAQAVTAGATVSDPPHRRDWGGYSGYIKDLDGYYWEIAFMDNPFPNV</sequence>
<dbReference type="InterPro" id="IPR029068">
    <property type="entry name" value="Glyas_Bleomycin-R_OHBP_Dase"/>
</dbReference>
<accession>A0AAP2GNN5</accession>
<organism evidence="2 3">
    <name type="scientific">Chryseosolibacter histidini</name>
    <dbReference type="NCBI Taxonomy" id="2782349"/>
    <lineage>
        <taxon>Bacteria</taxon>
        <taxon>Pseudomonadati</taxon>
        <taxon>Bacteroidota</taxon>
        <taxon>Cytophagia</taxon>
        <taxon>Cytophagales</taxon>
        <taxon>Chryseotaleaceae</taxon>
        <taxon>Chryseosolibacter</taxon>
    </lineage>
</organism>
<feature type="domain" description="VOC" evidence="1">
    <location>
        <begin position="4"/>
        <end position="131"/>
    </location>
</feature>
<dbReference type="Proteomes" id="UP001319200">
    <property type="component" value="Unassembled WGS sequence"/>
</dbReference>
<dbReference type="InterPro" id="IPR037523">
    <property type="entry name" value="VOC_core"/>
</dbReference>
<keyword evidence="3" id="KW-1185">Reference proteome</keyword>
<dbReference type="SUPFAM" id="SSF54593">
    <property type="entry name" value="Glyoxalase/Bleomycin resistance protein/Dihydroxybiphenyl dioxygenase"/>
    <property type="match status" value="1"/>
</dbReference>
<evidence type="ECO:0000313" key="3">
    <source>
        <dbReference type="Proteomes" id="UP001319200"/>
    </source>
</evidence>
<protein>
    <submittedName>
        <fullName evidence="2">VOC family protein</fullName>
    </submittedName>
</protein>
<dbReference type="PANTHER" id="PTHR36503">
    <property type="entry name" value="BLR2520 PROTEIN"/>
    <property type="match status" value="1"/>
</dbReference>